<name>A0A0F7ZKR7_9HYPO</name>
<evidence type="ECO:0000256" key="2">
    <source>
        <dbReference type="SAM" id="SignalP"/>
    </source>
</evidence>
<dbReference type="InterPro" id="IPR036790">
    <property type="entry name" value="Frizzled_dom_sf"/>
</dbReference>
<keyword evidence="4" id="KW-1185">Reference proteome</keyword>
<sequence>MRLSPLQSRLAASLAASLVILALYLFLFAPSAALAAELPPVGFYEALPGARQLDEMFPEASYQSDFHSFGLDVFRRAPAGVAPLDIDKPTALNLEYGKSTCYMVERSALFGNRGGGAANQSPQPLDASPRPLYISANTCLQPSSNGTNGDGAPPPQLILTASNSSETACKGPKQNPRPNEGVVFKEGAATFKFDASSDVFIGITAPNVSTDFHGVYNFELAASLDNYMHQYQEGGRAELLWMDSDSTSALLVTRNLTDNEDDIRRVMGQGPPYDLYVSHKGASAVRGLRHSLCGLQNMAEIKVSHSKDGPPNGLVKTSMTRFGSGNLPKQQFHFVSLNASSSYVGYLVRKPNAAARVKRQDGSPAPQAGSVVFPATEFQTISGTNCKIVTDLSFCTEIQYAVPGNDNKFNNTALAKAYDDQAKAMYANFEKVMMQIPCEAPRIALYSLSRNCDDCKAAYKKWLCSVMMPRCEDFGSSNAFALERNAGQPFPNGTQLPDSVKAVLADRPFSMASRNKFIDETIQPGPYKEVLPCEDLCYEVVQSCPAKIGFKCPQPDMVSFNSSYGLRGLNGSTVSCNYPGEARTPLSAARTLLPSLALLCSFSILATVLSTG</sequence>
<dbReference type="OrthoDB" id="5405745at2759"/>
<dbReference type="PANTHER" id="PTHR39142">
    <property type="entry name" value="MID1P"/>
    <property type="match status" value="1"/>
</dbReference>
<evidence type="ECO:0000313" key="4">
    <source>
        <dbReference type="Proteomes" id="UP000054481"/>
    </source>
</evidence>
<organism evidence="3 4">
    <name type="scientific">Hirsutella minnesotensis 3608</name>
    <dbReference type="NCBI Taxonomy" id="1043627"/>
    <lineage>
        <taxon>Eukaryota</taxon>
        <taxon>Fungi</taxon>
        <taxon>Dikarya</taxon>
        <taxon>Ascomycota</taxon>
        <taxon>Pezizomycotina</taxon>
        <taxon>Sordariomycetes</taxon>
        <taxon>Hypocreomycetidae</taxon>
        <taxon>Hypocreales</taxon>
        <taxon>Ophiocordycipitaceae</taxon>
        <taxon>Hirsutella</taxon>
    </lineage>
</organism>
<evidence type="ECO:0008006" key="5">
    <source>
        <dbReference type="Google" id="ProtNLM"/>
    </source>
</evidence>
<reference evidence="3 4" key="1">
    <citation type="journal article" date="2014" name="Genome Biol. Evol.">
        <title>Comparative genomics and transcriptomics analyses reveal divergent lifestyle features of nematode endoparasitic fungus Hirsutella minnesotensis.</title>
        <authorList>
            <person name="Lai Y."/>
            <person name="Liu K."/>
            <person name="Zhang X."/>
            <person name="Zhang X."/>
            <person name="Li K."/>
            <person name="Wang N."/>
            <person name="Shu C."/>
            <person name="Wu Y."/>
            <person name="Wang C."/>
            <person name="Bushley K.E."/>
            <person name="Xiang M."/>
            <person name="Liu X."/>
        </authorList>
    </citation>
    <scope>NUCLEOTIDE SEQUENCE [LARGE SCALE GENOMIC DNA]</scope>
    <source>
        <strain evidence="3 4">3608</strain>
    </source>
</reference>
<feature type="region of interest" description="Disordered" evidence="1">
    <location>
        <begin position="136"/>
        <end position="159"/>
    </location>
</feature>
<dbReference type="EMBL" id="KQ030516">
    <property type="protein sequence ID" value="KJZ75556.1"/>
    <property type="molecule type" value="Genomic_DNA"/>
</dbReference>
<dbReference type="Pfam" id="PF12929">
    <property type="entry name" value="Mid1"/>
    <property type="match status" value="1"/>
</dbReference>
<evidence type="ECO:0000313" key="3">
    <source>
        <dbReference type="EMBL" id="KJZ75556.1"/>
    </source>
</evidence>
<proteinExistence type="predicted"/>
<keyword evidence="2" id="KW-0732">Signal</keyword>
<evidence type="ECO:0000256" key="1">
    <source>
        <dbReference type="SAM" id="MobiDB-lite"/>
    </source>
</evidence>
<dbReference type="Proteomes" id="UP000054481">
    <property type="component" value="Unassembled WGS sequence"/>
</dbReference>
<feature type="signal peptide" evidence="2">
    <location>
        <begin position="1"/>
        <end position="35"/>
    </location>
</feature>
<feature type="compositionally biased region" description="Polar residues" evidence="1">
    <location>
        <begin position="136"/>
        <end position="147"/>
    </location>
</feature>
<accession>A0A0F7ZKR7</accession>
<dbReference type="GO" id="GO:0005262">
    <property type="term" value="F:calcium channel activity"/>
    <property type="evidence" value="ECO:0007669"/>
    <property type="project" value="InterPro"/>
</dbReference>
<feature type="chain" id="PRO_5002526012" description="Calcium influx-promoting protein ehs1" evidence="2">
    <location>
        <begin position="36"/>
        <end position="612"/>
    </location>
</feature>
<gene>
    <name evidence="3" type="ORF">HIM_05019</name>
</gene>
<dbReference type="InterPro" id="IPR024338">
    <property type="entry name" value="MID1/Yam8"/>
</dbReference>
<protein>
    <recommendedName>
        <fullName evidence="5">Calcium influx-promoting protein ehs1</fullName>
    </recommendedName>
</protein>
<dbReference type="PANTHER" id="PTHR39142:SF1">
    <property type="entry name" value="AEL197CP"/>
    <property type="match status" value="1"/>
</dbReference>
<dbReference type="Gene3D" id="1.10.2000.10">
    <property type="entry name" value="Frizzled cysteine-rich domain"/>
    <property type="match status" value="1"/>
</dbReference>
<dbReference type="AlphaFoldDB" id="A0A0F7ZKR7"/>
<dbReference type="GO" id="GO:0098703">
    <property type="term" value="P:calcium ion import across plasma membrane"/>
    <property type="evidence" value="ECO:0007669"/>
    <property type="project" value="InterPro"/>
</dbReference>